<dbReference type="OrthoDB" id="9786584at2"/>
<dbReference type="EMBL" id="JMKI01000016">
    <property type="protein sequence ID" value="KEJ92761.1"/>
    <property type="molecule type" value="Genomic_DNA"/>
</dbReference>
<dbReference type="Pfam" id="PF01261">
    <property type="entry name" value="AP_endonuc_2"/>
    <property type="match status" value="1"/>
</dbReference>
<dbReference type="GeneID" id="90983095"/>
<dbReference type="RefSeq" id="WP_037975050.1">
    <property type="nucleotide sequence ID" value="NZ_JAXDSK010000027.1"/>
</dbReference>
<dbReference type="STRING" id="2754.EH55_00865"/>
<evidence type="ECO:0000259" key="1">
    <source>
        <dbReference type="Pfam" id="PF01261"/>
    </source>
</evidence>
<dbReference type="AlphaFoldDB" id="A0A073ITF3"/>
<comment type="caution">
    <text evidence="2">The sequence shown here is derived from an EMBL/GenBank/DDBJ whole genome shotgun (WGS) entry which is preliminary data.</text>
</comment>
<dbReference type="eggNOG" id="COG1082">
    <property type="taxonomic scope" value="Bacteria"/>
</dbReference>
<dbReference type="Gene3D" id="3.20.20.150">
    <property type="entry name" value="Divalent-metal-dependent TIM barrel enzymes"/>
    <property type="match status" value="1"/>
</dbReference>
<accession>A0A073ITF3</accession>
<sequence length="280" mass="31498">MAKYSLVHLTNAVCNPVDMLYVAAEAGFDCVSYRVIPTRTGETAPEAVSVSKVGQTVFDLVKDREMVAKIKHAAQETGVMLNDTENARIFDGGDVKNYEADLEVVAELGIKHILTNIWSHHRSFYTDQYGCLCDLAKQFDISVNLEFVTWAGVRDLKDAADLLRAVNCDNMGIVVDTLHFYRSRVDFSELDKLPQQWFRYTHLCDCPAEIPSNTDELIRTGLEERLFPGEGCFDFKLLMSKIPNAVRGIEVPNKLRLADMGYAKYATAALRATKNYFGEF</sequence>
<dbReference type="InterPro" id="IPR050312">
    <property type="entry name" value="IolE/XylAMocC-like"/>
</dbReference>
<keyword evidence="3" id="KW-1185">Reference proteome</keyword>
<name>A0A073ITF3_9BACT</name>
<organism evidence="2 3">
    <name type="scientific">Synergistes jonesii</name>
    <dbReference type="NCBI Taxonomy" id="2754"/>
    <lineage>
        <taxon>Bacteria</taxon>
        <taxon>Thermotogati</taxon>
        <taxon>Synergistota</taxon>
        <taxon>Synergistia</taxon>
        <taxon>Synergistales</taxon>
        <taxon>Synergistaceae</taxon>
        <taxon>Synergistes</taxon>
    </lineage>
</organism>
<dbReference type="InterPro" id="IPR036237">
    <property type="entry name" value="Xyl_isomerase-like_sf"/>
</dbReference>
<proteinExistence type="predicted"/>
<evidence type="ECO:0000313" key="3">
    <source>
        <dbReference type="Proteomes" id="UP000027665"/>
    </source>
</evidence>
<gene>
    <name evidence="2" type="ORF">EH55_00865</name>
</gene>
<protein>
    <recommendedName>
        <fullName evidence="1">Xylose isomerase-like TIM barrel domain-containing protein</fullName>
    </recommendedName>
</protein>
<dbReference type="SUPFAM" id="SSF51658">
    <property type="entry name" value="Xylose isomerase-like"/>
    <property type="match status" value="1"/>
</dbReference>
<dbReference type="PANTHER" id="PTHR12110">
    <property type="entry name" value="HYDROXYPYRUVATE ISOMERASE"/>
    <property type="match status" value="1"/>
</dbReference>
<reference evidence="2 3" key="1">
    <citation type="submission" date="2014-04" db="EMBL/GenBank/DDBJ databases">
        <title>Draft Genome Sequence of Synergistes jonesii.</title>
        <authorList>
            <person name="Coil D.A."/>
            <person name="Eisen J.A."/>
            <person name="Holland-Moritz H.E."/>
        </authorList>
    </citation>
    <scope>NUCLEOTIDE SEQUENCE [LARGE SCALE GENOMIC DNA]</scope>
    <source>
        <strain evidence="2 3">78-1</strain>
    </source>
</reference>
<dbReference type="InterPro" id="IPR013022">
    <property type="entry name" value="Xyl_isomerase-like_TIM-brl"/>
</dbReference>
<dbReference type="Proteomes" id="UP000027665">
    <property type="component" value="Unassembled WGS sequence"/>
</dbReference>
<dbReference type="PANTHER" id="PTHR12110:SF48">
    <property type="entry name" value="BLL3656 PROTEIN"/>
    <property type="match status" value="1"/>
</dbReference>
<evidence type="ECO:0000313" key="2">
    <source>
        <dbReference type="EMBL" id="KEJ92761.1"/>
    </source>
</evidence>
<feature type="domain" description="Xylose isomerase-like TIM barrel" evidence="1">
    <location>
        <begin position="22"/>
        <end position="242"/>
    </location>
</feature>